<dbReference type="KEGG" id="nre:BES08_10885"/>
<dbReference type="Pfam" id="PF15956">
    <property type="entry name" value="DUF4760"/>
    <property type="match status" value="1"/>
</dbReference>
<proteinExistence type="predicted"/>
<dbReference type="EMBL" id="CP017075">
    <property type="protein sequence ID" value="AOR77198.1"/>
    <property type="molecule type" value="Genomic_DNA"/>
</dbReference>
<accession>A0A1D8A516</accession>
<evidence type="ECO:0000313" key="2">
    <source>
        <dbReference type="Proteomes" id="UP000094626"/>
    </source>
</evidence>
<sequence>MSAIAAFAVINDNRALAKRRGTMDLILHQESDRELVDARTEFNKIKAGDVRPSTYGKSDRINDKEAQYIRRVLNVHELTAVAIQQGVIDECVYRTWFNTTYIKDYEAMKDYIVQARITYGNPCAFSEFEATAIRWKEDRAWGAPPSIIKRKWKALKGIFTA</sequence>
<reference evidence="2" key="1">
    <citation type="journal article" date="2017" name="J. Biotechnol.">
        <title>Complete genome sequence of Novosphingobium resinovorum SA1, a versatile xenobiotic-degrading bacterium capable of utilizing sulfanilic acid.</title>
        <authorList>
            <person name="Hegedus B."/>
            <person name="Kos P.B."/>
            <person name="Balint B."/>
            <person name="Maroti G."/>
            <person name="Gan H.M."/>
            <person name="Perei K."/>
            <person name="Rakhely G."/>
        </authorList>
    </citation>
    <scope>NUCLEOTIDE SEQUENCE [LARGE SCALE GENOMIC DNA]</scope>
    <source>
        <strain evidence="2">SA1</strain>
    </source>
</reference>
<keyword evidence="2" id="KW-1185">Reference proteome</keyword>
<gene>
    <name evidence="1" type="ORF">BES08_10885</name>
</gene>
<dbReference type="InterPro" id="IPR031876">
    <property type="entry name" value="DUF4760"/>
</dbReference>
<protein>
    <submittedName>
        <fullName evidence="1">Uncharacterized protein</fullName>
    </submittedName>
</protein>
<evidence type="ECO:0000313" key="1">
    <source>
        <dbReference type="EMBL" id="AOR77198.1"/>
    </source>
</evidence>
<name>A0A1D8A516_9SPHN</name>
<dbReference type="Proteomes" id="UP000094626">
    <property type="component" value="Chromosome"/>
</dbReference>
<organism evidence="1 2">
    <name type="scientific">Novosphingobium resinovorum</name>
    <dbReference type="NCBI Taxonomy" id="158500"/>
    <lineage>
        <taxon>Bacteria</taxon>
        <taxon>Pseudomonadati</taxon>
        <taxon>Pseudomonadota</taxon>
        <taxon>Alphaproteobacteria</taxon>
        <taxon>Sphingomonadales</taxon>
        <taxon>Sphingomonadaceae</taxon>
        <taxon>Novosphingobium</taxon>
    </lineage>
</organism>
<dbReference type="AlphaFoldDB" id="A0A1D8A516"/>